<dbReference type="InterPro" id="IPR011009">
    <property type="entry name" value="Kinase-like_dom_sf"/>
</dbReference>
<dbReference type="Gene3D" id="1.25.40.10">
    <property type="entry name" value="Tetratricopeptide repeat domain"/>
    <property type="match status" value="1"/>
</dbReference>
<dbReference type="InterPro" id="IPR024165">
    <property type="entry name" value="Kan/Strep_kinase"/>
</dbReference>
<dbReference type="Proteomes" id="UP001551695">
    <property type="component" value="Unassembled WGS sequence"/>
</dbReference>
<evidence type="ECO:0000313" key="9">
    <source>
        <dbReference type="Proteomes" id="UP001551695"/>
    </source>
</evidence>
<dbReference type="Pfam" id="PF13424">
    <property type="entry name" value="TPR_12"/>
    <property type="match status" value="1"/>
</dbReference>
<proteinExistence type="inferred from homology"/>
<gene>
    <name evidence="8" type="ORF">AB0I48_25870</name>
</gene>
<evidence type="ECO:0000256" key="5">
    <source>
        <dbReference type="ARBA" id="ARBA00022840"/>
    </source>
</evidence>
<accession>A0ABV3FZZ3</accession>
<evidence type="ECO:0000256" key="6">
    <source>
        <dbReference type="ARBA" id="ARBA00023251"/>
    </source>
</evidence>
<evidence type="ECO:0000256" key="2">
    <source>
        <dbReference type="ARBA" id="ARBA00022679"/>
    </source>
</evidence>
<dbReference type="EMBL" id="JBFAKC010000013">
    <property type="protein sequence ID" value="MEV0710997.1"/>
    <property type="molecule type" value="Genomic_DNA"/>
</dbReference>
<feature type="domain" description="Aminoglycoside phosphotransferase" evidence="7">
    <location>
        <begin position="210"/>
        <end position="425"/>
    </location>
</feature>
<dbReference type="Pfam" id="PF01636">
    <property type="entry name" value="APH"/>
    <property type="match status" value="1"/>
</dbReference>
<sequence length="436" mass="47077">MTADPRAYAFDERQRMIPADREALAARVAAAAPGDFADYRRTGIELMLLGRYGEALDHLDRALETVDTETRAITVWINLADVYRYRGDAVTAIALYRRAVDAARDRAPEVLSTAAQHLGKALAEQGDTEAARALLREALRLRVAEGDPESIESARIAWETVENARIPLPPMIAALFGANPEFSDDHEGMSGGVVRVNGAFWMKRGPGAVAEYARLNWLREHGIRVPDIAVFESDVLVLADAGVRSLAAGSARCADGDAGGGDAVELSGAGRAVPDAVAESVSRRAESVGAALGALLRELHALPTAGCPFDSRLDATLALARRNVLEGLVDSGDFDDDHAGSTPEELLRRLVAERPDESDLVVTHGDFTPANVLEGGILIDVDRLGVADRYRDLALAERDLREDFGAAAVEAFFDAYGLADPDRRRSDYYRLVDELF</sequence>
<dbReference type="InterPro" id="IPR011990">
    <property type="entry name" value="TPR-like_helical_dom_sf"/>
</dbReference>
<keyword evidence="6" id="KW-0046">Antibiotic resistance</keyword>
<evidence type="ECO:0000259" key="7">
    <source>
        <dbReference type="Pfam" id="PF01636"/>
    </source>
</evidence>
<organism evidence="8 9">
    <name type="scientific">Nocardia aurea</name>
    <dbReference type="NCBI Taxonomy" id="2144174"/>
    <lineage>
        <taxon>Bacteria</taxon>
        <taxon>Bacillati</taxon>
        <taxon>Actinomycetota</taxon>
        <taxon>Actinomycetes</taxon>
        <taxon>Mycobacteriales</taxon>
        <taxon>Nocardiaceae</taxon>
        <taxon>Nocardia</taxon>
    </lineage>
</organism>
<keyword evidence="4" id="KW-0418">Kinase</keyword>
<comment type="caution">
    <text evidence="8">The sequence shown here is derived from an EMBL/GenBank/DDBJ whole genome shotgun (WGS) entry which is preliminary data.</text>
</comment>
<evidence type="ECO:0000256" key="4">
    <source>
        <dbReference type="ARBA" id="ARBA00022777"/>
    </source>
</evidence>
<dbReference type="SUPFAM" id="SSF48452">
    <property type="entry name" value="TPR-like"/>
    <property type="match status" value="1"/>
</dbReference>
<dbReference type="InterPro" id="IPR002575">
    <property type="entry name" value="Aminoglycoside_PTrfase"/>
</dbReference>
<dbReference type="CDD" id="cd05150">
    <property type="entry name" value="APH"/>
    <property type="match status" value="1"/>
</dbReference>
<keyword evidence="3" id="KW-0547">Nucleotide-binding</keyword>
<name>A0ABV3FZZ3_9NOCA</name>
<evidence type="ECO:0000256" key="1">
    <source>
        <dbReference type="ARBA" id="ARBA00006219"/>
    </source>
</evidence>
<dbReference type="SMART" id="SM00028">
    <property type="entry name" value="TPR"/>
    <property type="match status" value="3"/>
</dbReference>
<protein>
    <submittedName>
        <fullName evidence="8">Phosphotransferase</fullName>
    </submittedName>
</protein>
<dbReference type="Gene3D" id="3.90.1200.10">
    <property type="match status" value="1"/>
</dbReference>
<evidence type="ECO:0000256" key="3">
    <source>
        <dbReference type="ARBA" id="ARBA00022741"/>
    </source>
</evidence>
<dbReference type="SUPFAM" id="SSF56112">
    <property type="entry name" value="Protein kinase-like (PK-like)"/>
    <property type="match status" value="1"/>
</dbReference>
<reference evidence="8 9" key="1">
    <citation type="submission" date="2024-06" db="EMBL/GenBank/DDBJ databases">
        <title>The Natural Products Discovery Center: Release of the First 8490 Sequenced Strains for Exploring Actinobacteria Biosynthetic Diversity.</title>
        <authorList>
            <person name="Kalkreuter E."/>
            <person name="Kautsar S.A."/>
            <person name="Yang D."/>
            <person name="Bader C.D."/>
            <person name="Teijaro C.N."/>
            <person name="Fluegel L."/>
            <person name="Davis C.M."/>
            <person name="Simpson J.R."/>
            <person name="Lauterbach L."/>
            <person name="Steele A.D."/>
            <person name="Gui C."/>
            <person name="Meng S."/>
            <person name="Li G."/>
            <person name="Viehrig K."/>
            <person name="Ye F."/>
            <person name="Su P."/>
            <person name="Kiefer A.F."/>
            <person name="Nichols A."/>
            <person name="Cepeda A.J."/>
            <person name="Yan W."/>
            <person name="Fan B."/>
            <person name="Jiang Y."/>
            <person name="Adhikari A."/>
            <person name="Zheng C.-J."/>
            <person name="Schuster L."/>
            <person name="Cowan T.M."/>
            <person name="Smanski M.J."/>
            <person name="Chevrette M.G."/>
            <person name="De Carvalho L.P.S."/>
            <person name="Shen B."/>
        </authorList>
    </citation>
    <scope>NUCLEOTIDE SEQUENCE [LARGE SCALE GENOMIC DNA]</scope>
    <source>
        <strain evidence="8 9">NPDC050403</strain>
    </source>
</reference>
<dbReference type="InterPro" id="IPR019734">
    <property type="entry name" value="TPR_rpt"/>
</dbReference>
<keyword evidence="5" id="KW-0067">ATP-binding</keyword>
<evidence type="ECO:0000313" key="8">
    <source>
        <dbReference type="EMBL" id="MEV0710997.1"/>
    </source>
</evidence>
<dbReference type="RefSeq" id="WP_357787128.1">
    <property type="nucleotide sequence ID" value="NZ_JBFAKC010000013.1"/>
</dbReference>
<comment type="similarity">
    <text evidence="1">Belongs to the aminoglycoside phosphotransferase family.</text>
</comment>
<keyword evidence="2" id="KW-0808">Transferase</keyword>
<keyword evidence="9" id="KW-1185">Reference proteome</keyword>